<dbReference type="Proteomes" id="UP001564760">
    <property type="component" value="Unassembled WGS sequence"/>
</dbReference>
<dbReference type="EMBL" id="JBGEDP010000002">
    <property type="protein sequence ID" value="MEY8018997.1"/>
    <property type="molecule type" value="Genomic_DNA"/>
</dbReference>
<evidence type="ECO:0008006" key="3">
    <source>
        <dbReference type="Google" id="ProtNLM"/>
    </source>
</evidence>
<reference evidence="1 2" key="1">
    <citation type="submission" date="2024-08" db="EMBL/GenBank/DDBJ databases">
        <title>Mycobacterium servetensis sp. nov., a novel rapid-growing mycobacterial species recovered from a human patient in Zaragoza, Spain.</title>
        <authorList>
            <person name="Tristancho-Baro A.I."/>
            <person name="Buenestado-Serrano S."/>
            <person name="Garcia De Viedma D."/>
            <person name="Milagro-Beamonte A."/>
            <person name="Burillo N."/>
            <person name="Sanz S."/>
            <person name="Lopez-Calleja A.I."/>
            <person name="Penas-Utrilla D."/>
            <person name="Guardingo M."/>
            <person name="Garcia M.J."/>
            <person name="Vinuelas-Bayon J."/>
        </authorList>
    </citation>
    <scope>NUCLEOTIDE SEQUENCE [LARGE SCALE GENOMIC DNA]</scope>
    <source>
        <strain evidence="2">HUMS_12744610</strain>
    </source>
</reference>
<accession>A0ABV4CAP9</accession>
<organism evidence="1 2">
    <name type="scientific">Mycobacterium servetii</name>
    <dbReference type="NCBI Taxonomy" id="3237418"/>
    <lineage>
        <taxon>Bacteria</taxon>
        <taxon>Bacillati</taxon>
        <taxon>Actinomycetota</taxon>
        <taxon>Actinomycetes</taxon>
        <taxon>Mycobacteriales</taxon>
        <taxon>Mycobacteriaceae</taxon>
        <taxon>Mycobacterium</taxon>
    </lineage>
</organism>
<dbReference type="InterPro" id="IPR009003">
    <property type="entry name" value="Peptidase_S1_PA"/>
</dbReference>
<comment type="caution">
    <text evidence="1">The sequence shown here is derived from an EMBL/GenBank/DDBJ whole genome shotgun (WGS) entry which is preliminary data.</text>
</comment>
<keyword evidence="2" id="KW-1185">Reference proteome</keyword>
<dbReference type="Gene3D" id="2.40.10.10">
    <property type="entry name" value="Trypsin-like serine proteases"/>
    <property type="match status" value="2"/>
</dbReference>
<sequence>MIRRPVAGSIAAAITLMVAAILTLVSAPIAAASAGSPLVYPGMTIIQGSAKCTLAFIDTIRRIGYSAGHCNDGSTVTDEAGTPIGTVMASHNNRAGQTSTGPDDTVIDYETISLNDDADLTSQLGPALTRPIITQPGVTPTAGMVVCHRGATTGASCGEIDDVHDGWFTMKPGTLTSDHGDSGGPVYTYTDATGSTPVIVGILRGRNGSRTAAVSWPDTLRQAAYDAATLING</sequence>
<proteinExistence type="predicted"/>
<dbReference type="InterPro" id="IPR043504">
    <property type="entry name" value="Peptidase_S1_PA_chymotrypsin"/>
</dbReference>
<name>A0ABV4CAP9_9MYCO</name>
<evidence type="ECO:0000313" key="2">
    <source>
        <dbReference type="Proteomes" id="UP001564760"/>
    </source>
</evidence>
<dbReference type="SUPFAM" id="SSF50494">
    <property type="entry name" value="Trypsin-like serine proteases"/>
    <property type="match status" value="1"/>
</dbReference>
<evidence type="ECO:0000313" key="1">
    <source>
        <dbReference type="EMBL" id="MEY8018997.1"/>
    </source>
</evidence>
<protein>
    <recommendedName>
        <fullName evidence="3">Serine protease</fullName>
    </recommendedName>
</protein>
<dbReference type="RefSeq" id="WP_369742037.1">
    <property type="nucleotide sequence ID" value="NZ_JBGEDP010000002.1"/>
</dbReference>
<gene>
    <name evidence="1" type="ORF">AB8998_30565</name>
</gene>